<feature type="region of interest" description="Disordered" evidence="1">
    <location>
        <begin position="134"/>
        <end position="175"/>
    </location>
</feature>
<dbReference type="AlphaFoldDB" id="A0A1R3JLB5"/>
<comment type="caution">
    <text evidence="2">The sequence shown here is derived from an EMBL/GenBank/DDBJ whole genome shotgun (WGS) entry which is preliminary data.</text>
</comment>
<dbReference type="EMBL" id="AWUE01015808">
    <property type="protein sequence ID" value="OMO95628.1"/>
    <property type="molecule type" value="Genomic_DNA"/>
</dbReference>
<gene>
    <name evidence="2" type="ORF">COLO4_15749</name>
</gene>
<reference evidence="3" key="1">
    <citation type="submission" date="2013-09" db="EMBL/GenBank/DDBJ databases">
        <title>Corchorus olitorius genome sequencing.</title>
        <authorList>
            <person name="Alam M."/>
            <person name="Haque M.S."/>
            <person name="Islam M.S."/>
            <person name="Emdad E.M."/>
            <person name="Islam M.M."/>
            <person name="Ahmed B."/>
            <person name="Halim A."/>
            <person name="Hossen Q.M.M."/>
            <person name="Hossain M.Z."/>
            <person name="Ahmed R."/>
            <person name="Khan M.M."/>
            <person name="Islam R."/>
            <person name="Rashid M.M."/>
            <person name="Khan S.A."/>
            <person name="Rahman M.S."/>
            <person name="Alam M."/>
            <person name="Yahiya A.S."/>
            <person name="Khan M.S."/>
            <person name="Azam M.S."/>
            <person name="Haque T."/>
            <person name="Lashkar M.Z.H."/>
            <person name="Akhand A.I."/>
            <person name="Morshed G."/>
            <person name="Roy S."/>
            <person name="Uddin K.S."/>
            <person name="Rabeya T."/>
            <person name="Hossain A.S."/>
            <person name="Chowdhury A."/>
            <person name="Snigdha A.R."/>
            <person name="Mortoza M.S."/>
            <person name="Matin S.A."/>
            <person name="Hoque S.M.E."/>
            <person name="Islam M.K."/>
            <person name="Roy D.K."/>
            <person name="Haider R."/>
            <person name="Moosa M.M."/>
            <person name="Elias S.M."/>
            <person name="Hasan A.M."/>
            <person name="Jahan S."/>
            <person name="Shafiuddin M."/>
            <person name="Mahmood N."/>
            <person name="Shommy N.S."/>
        </authorList>
    </citation>
    <scope>NUCLEOTIDE SEQUENCE [LARGE SCALE GENOMIC DNA]</scope>
    <source>
        <strain evidence="3">cv. O-4</strain>
    </source>
</reference>
<feature type="region of interest" description="Disordered" evidence="1">
    <location>
        <begin position="46"/>
        <end position="74"/>
    </location>
</feature>
<accession>A0A1R3JLB5</accession>
<evidence type="ECO:0000313" key="2">
    <source>
        <dbReference type="EMBL" id="OMO95628.1"/>
    </source>
</evidence>
<name>A0A1R3JLB5_9ROSI</name>
<evidence type="ECO:0000313" key="3">
    <source>
        <dbReference type="Proteomes" id="UP000187203"/>
    </source>
</evidence>
<organism evidence="2 3">
    <name type="scientific">Corchorus olitorius</name>
    <dbReference type="NCBI Taxonomy" id="93759"/>
    <lineage>
        <taxon>Eukaryota</taxon>
        <taxon>Viridiplantae</taxon>
        <taxon>Streptophyta</taxon>
        <taxon>Embryophyta</taxon>
        <taxon>Tracheophyta</taxon>
        <taxon>Spermatophyta</taxon>
        <taxon>Magnoliopsida</taxon>
        <taxon>eudicotyledons</taxon>
        <taxon>Gunneridae</taxon>
        <taxon>Pentapetalae</taxon>
        <taxon>rosids</taxon>
        <taxon>malvids</taxon>
        <taxon>Malvales</taxon>
        <taxon>Malvaceae</taxon>
        <taxon>Grewioideae</taxon>
        <taxon>Apeibeae</taxon>
        <taxon>Corchorus</taxon>
    </lineage>
</organism>
<feature type="compositionally biased region" description="Polar residues" evidence="1">
    <location>
        <begin position="51"/>
        <end position="69"/>
    </location>
</feature>
<sequence>MVALAVFSSSPLSSTNYVLFLFLYGGSLGSEGSLLRGSLGGFVSPNHGARQASSGTHGSGSKSVPSKSITGGGASFRNHVNSMVLRGKPVARALTYEDQSCEIISRFEGNRAGKSPYLQEGGLSENRRRDARFKGGYGMPVAARNGTDAESSKARKYKDNGGKILGPDVPNIEESSGETPLAVEANLLAKKLTVSESTPNIRTGEIGPILGQEIPGIGLSIVGSSKENTGLVNVGLKGQGLVAKGNDVTKIHHQVSKNTATYSTDESYDPAFPFVFGAGGSKTRKVRKWKKQARVSELYSFDMLCHEPPLRVGSKRSTGGLSQQGDSHGGIFKKSKEVDMEIETQEEAILGRCSRVPLPSRRCREDFIFACLEYSPT</sequence>
<proteinExistence type="predicted"/>
<dbReference type="Proteomes" id="UP000187203">
    <property type="component" value="Unassembled WGS sequence"/>
</dbReference>
<evidence type="ECO:0000256" key="1">
    <source>
        <dbReference type="SAM" id="MobiDB-lite"/>
    </source>
</evidence>
<keyword evidence="3" id="KW-1185">Reference proteome</keyword>
<protein>
    <submittedName>
        <fullName evidence="2">Uncharacterized protein</fullName>
    </submittedName>
</protein>
<feature type="compositionally biased region" description="Basic and acidic residues" evidence="1">
    <location>
        <begin position="150"/>
        <end position="161"/>
    </location>
</feature>